<feature type="domain" description="PTS EIIA type-2" evidence="1">
    <location>
        <begin position="2"/>
        <end position="149"/>
    </location>
</feature>
<gene>
    <name evidence="2" type="ORF">GYM71_08845</name>
</gene>
<dbReference type="InterPro" id="IPR051541">
    <property type="entry name" value="PTS_SugarTrans_NitroReg"/>
</dbReference>
<dbReference type="SUPFAM" id="SSF55804">
    <property type="entry name" value="Phoshotransferase/anion transport protein"/>
    <property type="match status" value="1"/>
</dbReference>
<keyword evidence="2" id="KW-0762">Sugar transport</keyword>
<dbReference type="InterPro" id="IPR016152">
    <property type="entry name" value="PTrfase/Anion_transptr"/>
</dbReference>
<dbReference type="PANTHER" id="PTHR47738">
    <property type="entry name" value="PTS SYSTEM FRUCTOSE-LIKE EIIA COMPONENT-RELATED"/>
    <property type="match status" value="1"/>
</dbReference>
<proteinExistence type="predicted"/>
<dbReference type="PANTHER" id="PTHR47738:SF3">
    <property type="entry name" value="PHOSPHOTRANSFERASE SYSTEM MANNITOL_FRUCTOSE-SPECIFIC IIA DOMAIN CONTAINING PROTEIN"/>
    <property type="match status" value="1"/>
</dbReference>
<sequence length="151" mass="16944">MELLSSDLVFAHLKVNNATEALHFLAGQLKKQGKVKVDFEQAVLKREQIHPTGLPSGKIAVAIPHTDVQYVKEAAITFATLARPVAFHNMAVTAETVNVQIIVMLALKNPHSQVKILQKLMALFQDQELLQRLEKMTDQQKLYEAVSEYIK</sequence>
<dbReference type="PROSITE" id="PS51094">
    <property type="entry name" value="PTS_EIIA_TYPE_2"/>
    <property type="match status" value="1"/>
</dbReference>
<evidence type="ECO:0000313" key="3">
    <source>
        <dbReference type="Proteomes" id="UP000826550"/>
    </source>
</evidence>
<evidence type="ECO:0000313" key="2">
    <source>
        <dbReference type="EMBL" id="QYN53516.1"/>
    </source>
</evidence>
<keyword evidence="3" id="KW-1185">Reference proteome</keyword>
<protein>
    <submittedName>
        <fullName evidence="2">PTS sugar transporter subunit IIA</fullName>
    </submittedName>
</protein>
<dbReference type="Pfam" id="PF00359">
    <property type="entry name" value="PTS_EIIA_2"/>
    <property type="match status" value="1"/>
</dbReference>
<evidence type="ECO:0000259" key="1">
    <source>
        <dbReference type="PROSITE" id="PS51094"/>
    </source>
</evidence>
<name>A0ABX8W9E2_9LACO</name>
<dbReference type="Proteomes" id="UP000826550">
    <property type="component" value="Chromosome"/>
</dbReference>
<dbReference type="RefSeq" id="WP_220220191.1">
    <property type="nucleotide sequence ID" value="NZ_CP048268.1"/>
</dbReference>
<organism evidence="2 3">
    <name type="scientific">Lactobacillus panisapium</name>
    <dbReference type="NCBI Taxonomy" id="2012495"/>
    <lineage>
        <taxon>Bacteria</taxon>
        <taxon>Bacillati</taxon>
        <taxon>Bacillota</taxon>
        <taxon>Bacilli</taxon>
        <taxon>Lactobacillales</taxon>
        <taxon>Lactobacillaceae</taxon>
        <taxon>Lactobacillus</taxon>
    </lineage>
</organism>
<accession>A0ABX8W9E2</accession>
<dbReference type="CDD" id="cd00211">
    <property type="entry name" value="PTS_IIA_fru"/>
    <property type="match status" value="1"/>
</dbReference>
<reference evidence="2 3" key="1">
    <citation type="submission" date="2020-01" db="EMBL/GenBank/DDBJ databases">
        <title>Vast differences in strain-level diversity in the gut microbiota of two closely related honey bee species.</title>
        <authorList>
            <person name="Ellegaard K.M."/>
            <person name="Suenami S."/>
            <person name="Miyazaki R."/>
            <person name="Engel P."/>
        </authorList>
    </citation>
    <scope>NUCLEOTIDE SEQUENCE [LARGE SCALE GENOMIC DNA]</scope>
    <source>
        <strain evidence="2 3">ESL0416</strain>
    </source>
</reference>
<keyword evidence="2" id="KW-0813">Transport</keyword>
<dbReference type="InterPro" id="IPR002178">
    <property type="entry name" value="PTS_EIIA_type-2_dom"/>
</dbReference>
<dbReference type="EMBL" id="CP048268">
    <property type="protein sequence ID" value="QYN53516.1"/>
    <property type="molecule type" value="Genomic_DNA"/>
</dbReference>
<dbReference type="Gene3D" id="3.40.930.10">
    <property type="entry name" value="Mannitol-specific EII, Chain A"/>
    <property type="match status" value="1"/>
</dbReference>